<evidence type="ECO:0000256" key="1">
    <source>
        <dbReference type="SAM" id="MobiDB-lite"/>
    </source>
</evidence>
<feature type="compositionally biased region" description="Basic and acidic residues" evidence="1">
    <location>
        <begin position="167"/>
        <end position="218"/>
    </location>
</feature>
<evidence type="ECO:0000313" key="3">
    <source>
        <dbReference type="Proteomes" id="UP000198406"/>
    </source>
</evidence>
<accession>A0A1Z5K8W6</accession>
<dbReference type="Proteomes" id="UP000198406">
    <property type="component" value="Unassembled WGS sequence"/>
</dbReference>
<feature type="region of interest" description="Disordered" evidence="1">
    <location>
        <begin position="1"/>
        <end position="36"/>
    </location>
</feature>
<feature type="compositionally biased region" description="Polar residues" evidence="1">
    <location>
        <begin position="1"/>
        <end position="11"/>
    </location>
</feature>
<gene>
    <name evidence="2" type="ORF">FisN_14Hh186</name>
</gene>
<feature type="region of interest" description="Disordered" evidence="1">
    <location>
        <begin position="49"/>
        <end position="336"/>
    </location>
</feature>
<dbReference type="AlphaFoldDB" id="A0A1Z5K8W6"/>
<protein>
    <submittedName>
        <fullName evidence="2">Uncharacterized protein</fullName>
    </submittedName>
</protein>
<sequence>MRTKSSASDASVVSELTLGTKAPEKNDDDSDSSYETVIIRPARKEIVKREEEIEVSDYVTDSEAEEEARIRRENRKIKRALKANAKPKRSAPSQNPQKRASTPAATKKTPTKSAAAPEKPKRKSWFNFRNKEKKEEDDEKEKADDEPDEEPEPAPTKPVERMKHKPKDYYHGFSRDHCDAAKNMKREWKHKSQERMEARRKAREAASDSSESAHEKILKRVVTKVTVMREVEIEIPAETVRRKKQRSFRTVKASNKSRASPKDETKKPKEGIPEKVHVPVSSPLAKETTKSTPPVPPVAKEATKSISPVAPVAKTASKSLPPVPERPQESNEPHVVDVETGKKCYMWYARLGQPNKAQFIKKVQTMLDEGKPIGFKVKDVEALPWVAGGSMLSVSKMNRLFLHPEDLSDEE</sequence>
<feature type="compositionally biased region" description="Basic and acidic residues" evidence="1">
    <location>
        <begin position="326"/>
        <end position="336"/>
    </location>
</feature>
<comment type="caution">
    <text evidence="2">The sequence shown here is derived from an EMBL/GenBank/DDBJ whole genome shotgun (WGS) entry which is preliminary data.</text>
</comment>
<dbReference type="EMBL" id="BDSP01000184">
    <property type="protein sequence ID" value="GAX22561.1"/>
    <property type="molecule type" value="Genomic_DNA"/>
</dbReference>
<feature type="compositionally biased region" description="Basic residues" evidence="1">
    <location>
        <begin position="72"/>
        <end position="89"/>
    </location>
</feature>
<reference evidence="2 3" key="1">
    <citation type="journal article" date="2015" name="Plant Cell">
        <title>Oil accumulation by the oleaginous diatom Fistulifera solaris as revealed by the genome and transcriptome.</title>
        <authorList>
            <person name="Tanaka T."/>
            <person name="Maeda Y."/>
            <person name="Veluchamy A."/>
            <person name="Tanaka M."/>
            <person name="Abida H."/>
            <person name="Marechal E."/>
            <person name="Bowler C."/>
            <person name="Muto M."/>
            <person name="Sunaga Y."/>
            <person name="Tanaka M."/>
            <person name="Yoshino T."/>
            <person name="Taniguchi T."/>
            <person name="Fukuda Y."/>
            <person name="Nemoto M."/>
            <person name="Matsumoto M."/>
            <person name="Wong P.S."/>
            <person name="Aburatani S."/>
            <person name="Fujibuchi W."/>
        </authorList>
    </citation>
    <scope>NUCLEOTIDE SEQUENCE [LARGE SCALE GENOMIC DNA]</scope>
    <source>
        <strain evidence="2 3">JPCC DA0580</strain>
    </source>
</reference>
<feature type="compositionally biased region" description="Acidic residues" evidence="1">
    <location>
        <begin position="135"/>
        <end position="152"/>
    </location>
</feature>
<organism evidence="2 3">
    <name type="scientific">Fistulifera solaris</name>
    <name type="common">Oleaginous diatom</name>
    <dbReference type="NCBI Taxonomy" id="1519565"/>
    <lineage>
        <taxon>Eukaryota</taxon>
        <taxon>Sar</taxon>
        <taxon>Stramenopiles</taxon>
        <taxon>Ochrophyta</taxon>
        <taxon>Bacillariophyta</taxon>
        <taxon>Bacillariophyceae</taxon>
        <taxon>Bacillariophycidae</taxon>
        <taxon>Naviculales</taxon>
        <taxon>Naviculaceae</taxon>
        <taxon>Fistulifera</taxon>
    </lineage>
</organism>
<feature type="compositionally biased region" description="Low complexity" evidence="1">
    <location>
        <begin position="98"/>
        <end position="117"/>
    </location>
</feature>
<feature type="compositionally biased region" description="Basic and acidic residues" evidence="1">
    <location>
        <begin position="260"/>
        <end position="277"/>
    </location>
</feature>
<keyword evidence="3" id="KW-1185">Reference proteome</keyword>
<name>A0A1Z5K8W6_FISSO</name>
<dbReference type="InParanoid" id="A0A1Z5K8W6"/>
<dbReference type="OrthoDB" id="49579at2759"/>
<proteinExistence type="predicted"/>
<feature type="compositionally biased region" description="Acidic residues" evidence="1">
    <location>
        <begin position="52"/>
        <end position="66"/>
    </location>
</feature>
<evidence type="ECO:0000313" key="2">
    <source>
        <dbReference type="EMBL" id="GAX22561.1"/>
    </source>
</evidence>